<proteinExistence type="predicted"/>
<feature type="compositionally biased region" description="Acidic residues" evidence="1">
    <location>
        <begin position="189"/>
        <end position="206"/>
    </location>
</feature>
<feature type="compositionally biased region" description="Acidic residues" evidence="1">
    <location>
        <begin position="162"/>
        <end position="182"/>
    </location>
</feature>
<protein>
    <recommendedName>
        <fullName evidence="4">MerR family transcriptional regulator</fullName>
    </recommendedName>
</protein>
<sequence>MSESNKAVFYTTAQVTEMVDLSDQNVRKYVRLLEDRDYNVAKDEHNRRLFSSNDVVVLKELIVQAKQPAYTLETAADEVVGNLDSILSKNENSVQKNVNNNDVTEMFIKVMEKLEDIQEENRDLKSNINNLVHRLEEYDNQPRQNYLEYSEEDKEEDSKDDAPDDEDTTDNAAETEESEQSAEESSNQEQEDSNQEETADGEESSEETGNNIDMGEYKSEEQEQEENEKKPEKKGIFGGFFDFLKG</sequence>
<organism evidence="2 3">
    <name type="scientific">Corticicoccus populi</name>
    <dbReference type="NCBI Taxonomy" id="1812821"/>
    <lineage>
        <taxon>Bacteria</taxon>
        <taxon>Bacillati</taxon>
        <taxon>Bacillota</taxon>
        <taxon>Bacilli</taxon>
        <taxon>Bacillales</taxon>
        <taxon>Staphylococcaceae</taxon>
        <taxon>Corticicoccus</taxon>
    </lineage>
</organism>
<evidence type="ECO:0000256" key="1">
    <source>
        <dbReference type="SAM" id="MobiDB-lite"/>
    </source>
</evidence>
<dbReference type="RefSeq" id="WP_377774363.1">
    <property type="nucleotide sequence ID" value="NZ_JBHUOQ010000004.1"/>
</dbReference>
<name>A0ABW5WVR0_9STAP</name>
<feature type="compositionally biased region" description="Basic and acidic residues" evidence="1">
    <location>
        <begin position="215"/>
        <end position="235"/>
    </location>
</feature>
<evidence type="ECO:0000313" key="3">
    <source>
        <dbReference type="Proteomes" id="UP001597519"/>
    </source>
</evidence>
<evidence type="ECO:0000313" key="2">
    <source>
        <dbReference type="EMBL" id="MFD2830896.1"/>
    </source>
</evidence>
<accession>A0ABW5WVR0</accession>
<evidence type="ECO:0008006" key="4">
    <source>
        <dbReference type="Google" id="ProtNLM"/>
    </source>
</evidence>
<reference evidence="3" key="1">
    <citation type="journal article" date="2019" name="Int. J. Syst. Evol. Microbiol.">
        <title>The Global Catalogue of Microorganisms (GCM) 10K type strain sequencing project: providing services to taxonomists for standard genome sequencing and annotation.</title>
        <authorList>
            <consortium name="The Broad Institute Genomics Platform"/>
            <consortium name="The Broad Institute Genome Sequencing Center for Infectious Disease"/>
            <person name="Wu L."/>
            <person name="Ma J."/>
        </authorList>
    </citation>
    <scope>NUCLEOTIDE SEQUENCE [LARGE SCALE GENOMIC DNA]</scope>
    <source>
        <strain evidence="3">KCTC 33575</strain>
    </source>
</reference>
<dbReference type="EMBL" id="JBHUOQ010000004">
    <property type="protein sequence ID" value="MFD2830896.1"/>
    <property type="molecule type" value="Genomic_DNA"/>
</dbReference>
<dbReference type="Gene3D" id="1.10.1660.10">
    <property type="match status" value="1"/>
</dbReference>
<gene>
    <name evidence="2" type="ORF">ACFSX4_10525</name>
</gene>
<feature type="region of interest" description="Disordered" evidence="1">
    <location>
        <begin position="135"/>
        <end position="246"/>
    </location>
</feature>
<comment type="caution">
    <text evidence="2">The sequence shown here is derived from an EMBL/GenBank/DDBJ whole genome shotgun (WGS) entry which is preliminary data.</text>
</comment>
<dbReference type="Proteomes" id="UP001597519">
    <property type="component" value="Unassembled WGS sequence"/>
</dbReference>
<keyword evidence="3" id="KW-1185">Reference proteome</keyword>